<organism evidence="13 14">
    <name type="scientific">Pedobacter africanus</name>
    <dbReference type="NCBI Taxonomy" id="151894"/>
    <lineage>
        <taxon>Bacteria</taxon>
        <taxon>Pseudomonadati</taxon>
        <taxon>Bacteroidota</taxon>
        <taxon>Sphingobacteriia</taxon>
        <taxon>Sphingobacteriales</taxon>
        <taxon>Sphingobacteriaceae</taxon>
        <taxon>Pedobacter</taxon>
    </lineage>
</organism>
<accession>A0A1W2BWH3</accession>
<gene>
    <name evidence="10" type="primary">rsgA</name>
    <name evidence="13" type="ORF">SAMN04488524_2678</name>
</gene>
<dbReference type="EC" id="3.6.1.-" evidence="10"/>
<dbReference type="PANTHER" id="PTHR32120">
    <property type="entry name" value="SMALL RIBOSOMAL SUBUNIT BIOGENESIS GTPASE RSGA"/>
    <property type="match status" value="1"/>
</dbReference>
<comment type="cofactor">
    <cofactor evidence="10">
        <name>Zn(2+)</name>
        <dbReference type="ChEBI" id="CHEBI:29105"/>
    </cofactor>
    <text evidence="10">Binds 1 zinc ion per subunit.</text>
</comment>
<feature type="binding site" evidence="10">
    <location>
        <position position="297"/>
    </location>
    <ligand>
        <name>Zn(2+)</name>
        <dbReference type="ChEBI" id="CHEBI:29105"/>
    </ligand>
</feature>
<dbReference type="CDD" id="cd04466">
    <property type="entry name" value="S1_YloQ_GTPase"/>
    <property type="match status" value="1"/>
</dbReference>
<keyword evidence="3 10" id="KW-0479">Metal-binding</keyword>
<evidence type="ECO:0000256" key="1">
    <source>
        <dbReference type="ARBA" id="ARBA00022490"/>
    </source>
</evidence>
<dbReference type="NCBIfam" id="TIGR00157">
    <property type="entry name" value="ribosome small subunit-dependent GTPase A"/>
    <property type="match status" value="1"/>
</dbReference>
<feature type="binding site" evidence="10">
    <location>
        <begin position="148"/>
        <end position="151"/>
    </location>
    <ligand>
        <name>GTP</name>
        <dbReference type="ChEBI" id="CHEBI:37565"/>
    </ligand>
</feature>
<dbReference type="SUPFAM" id="SSF52540">
    <property type="entry name" value="P-loop containing nucleoside triphosphate hydrolases"/>
    <property type="match status" value="1"/>
</dbReference>
<dbReference type="GO" id="GO:0019843">
    <property type="term" value="F:rRNA binding"/>
    <property type="evidence" value="ECO:0007669"/>
    <property type="project" value="UniProtKB-KW"/>
</dbReference>
<feature type="binding site" evidence="10">
    <location>
        <position position="284"/>
    </location>
    <ligand>
        <name>Zn(2+)</name>
        <dbReference type="ChEBI" id="CHEBI:29105"/>
    </ligand>
</feature>
<dbReference type="GO" id="GO:0005525">
    <property type="term" value="F:GTP binding"/>
    <property type="evidence" value="ECO:0007669"/>
    <property type="project" value="UniProtKB-UniRule"/>
</dbReference>
<feature type="binding site" evidence="10">
    <location>
        <position position="291"/>
    </location>
    <ligand>
        <name>Zn(2+)</name>
        <dbReference type="ChEBI" id="CHEBI:29105"/>
    </ligand>
</feature>
<keyword evidence="14" id="KW-1185">Reference proteome</keyword>
<dbReference type="GO" id="GO:0003924">
    <property type="term" value="F:GTPase activity"/>
    <property type="evidence" value="ECO:0007669"/>
    <property type="project" value="UniProtKB-UniRule"/>
</dbReference>
<dbReference type="PANTHER" id="PTHR32120:SF11">
    <property type="entry name" value="SMALL RIBOSOMAL SUBUNIT BIOGENESIS GTPASE RSGA 1, MITOCHONDRIAL-RELATED"/>
    <property type="match status" value="1"/>
</dbReference>
<reference evidence="14" key="1">
    <citation type="submission" date="2017-04" db="EMBL/GenBank/DDBJ databases">
        <authorList>
            <person name="Varghese N."/>
            <person name="Submissions S."/>
        </authorList>
    </citation>
    <scope>NUCLEOTIDE SEQUENCE [LARGE SCALE GENOMIC DNA]</scope>
    <source>
        <strain evidence="14">DSM 12126</strain>
    </source>
</reference>
<dbReference type="PROSITE" id="PS50936">
    <property type="entry name" value="ENGC_GTPASE"/>
    <property type="match status" value="1"/>
</dbReference>
<dbReference type="InterPro" id="IPR030378">
    <property type="entry name" value="G_CP_dom"/>
</dbReference>
<comment type="subcellular location">
    <subcellularLocation>
        <location evidence="10">Cytoplasm</location>
    </subcellularLocation>
</comment>
<feature type="domain" description="CP-type G" evidence="12">
    <location>
        <begin position="99"/>
        <end position="260"/>
    </location>
</feature>
<feature type="binding site" evidence="10">
    <location>
        <begin position="202"/>
        <end position="210"/>
    </location>
    <ligand>
        <name>GTP</name>
        <dbReference type="ChEBI" id="CHEBI:37565"/>
    </ligand>
</feature>
<evidence type="ECO:0000256" key="4">
    <source>
        <dbReference type="ARBA" id="ARBA00022730"/>
    </source>
</evidence>
<evidence type="ECO:0000256" key="9">
    <source>
        <dbReference type="ARBA" id="ARBA00023134"/>
    </source>
</evidence>
<keyword evidence="5 10" id="KW-0547">Nucleotide-binding</keyword>
<proteinExistence type="inferred from homology"/>
<keyword evidence="4 10" id="KW-0699">rRNA-binding</keyword>
<comment type="function">
    <text evidence="10">One of several proteins that assist in the late maturation steps of the functional core of the 30S ribosomal subunit. Helps release RbfA from mature subunits. May play a role in the assembly of ribosomal proteins into the subunit. Circularly permuted GTPase that catalyzes slow GTP hydrolysis, GTPase activity is stimulated by the 30S ribosomal subunit.</text>
</comment>
<dbReference type="CDD" id="cd01854">
    <property type="entry name" value="YjeQ_EngC"/>
    <property type="match status" value="1"/>
</dbReference>
<sequence length="327" mass="36892">MIIKINYSVWWSWYLLSLPTYMQGLVIKSTGSWYQVHAEDGQDYDCRIKGKFRIQGIQTTNPIAVGDHVEFEFEPNSDNGIINKLHDRRNYIIRKSINLSKQAQIIAANIDQAFLVVTLASPRTSLGFIDRFLATAEAYDIPAILIFNKLDLFHEEGLAILAEYAAIYENIGYPCYTVSALKGTNIPLIETLLKDKTTLFSGHSGVGKSSLINALLPGRDIKTGEISESSDKGQHTTTFAEMHTLPFGGYLIDTPGIRELGIFDIRPEELGHYFREMRDMMHECKFNNCRHVNEPGCAIIKAVEQGEIAPSRYESYLSIYHGNETRA</sequence>
<dbReference type="EMBL" id="FWXT01000001">
    <property type="protein sequence ID" value="SMC77046.1"/>
    <property type="molecule type" value="Genomic_DNA"/>
</dbReference>
<feature type="domain" description="EngC GTPase" evidence="11">
    <location>
        <begin position="108"/>
        <end position="258"/>
    </location>
</feature>
<evidence type="ECO:0000313" key="13">
    <source>
        <dbReference type="EMBL" id="SMC77046.1"/>
    </source>
</evidence>
<dbReference type="HAMAP" id="MF_01820">
    <property type="entry name" value="GTPase_RsgA"/>
    <property type="match status" value="1"/>
</dbReference>
<dbReference type="STRING" id="151894.SAMN04488524_2678"/>
<evidence type="ECO:0000256" key="10">
    <source>
        <dbReference type="HAMAP-Rule" id="MF_01820"/>
    </source>
</evidence>
<comment type="subunit">
    <text evidence="10">Monomer. Associates with 30S ribosomal subunit, binds 16S rRNA.</text>
</comment>
<name>A0A1W2BWH3_9SPHI</name>
<dbReference type="GO" id="GO:0005737">
    <property type="term" value="C:cytoplasm"/>
    <property type="evidence" value="ECO:0007669"/>
    <property type="project" value="UniProtKB-SubCell"/>
</dbReference>
<evidence type="ECO:0000256" key="8">
    <source>
        <dbReference type="ARBA" id="ARBA00022884"/>
    </source>
</evidence>
<dbReference type="Gene3D" id="3.40.50.300">
    <property type="entry name" value="P-loop containing nucleotide triphosphate hydrolases"/>
    <property type="match status" value="1"/>
</dbReference>
<protein>
    <recommendedName>
        <fullName evidence="10">Small ribosomal subunit biogenesis GTPase RsgA</fullName>
        <ecNumber evidence="10">3.6.1.-</ecNumber>
    </recommendedName>
</protein>
<dbReference type="Proteomes" id="UP000192756">
    <property type="component" value="Unassembled WGS sequence"/>
</dbReference>
<keyword evidence="9 10" id="KW-0342">GTP-binding</keyword>
<evidence type="ECO:0000259" key="11">
    <source>
        <dbReference type="PROSITE" id="PS50936"/>
    </source>
</evidence>
<evidence type="ECO:0000256" key="5">
    <source>
        <dbReference type="ARBA" id="ARBA00022741"/>
    </source>
</evidence>
<dbReference type="PROSITE" id="PS51721">
    <property type="entry name" value="G_CP"/>
    <property type="match status" value="1"/>
</dbReference>
<dbReference type="Gene3D" id="1.10.40.50">
    <property type="entry name" value="Probable gtpase engc, domain 3"/>
    <property type="match status" value="1"/>
</dbReference>
<evidence type="ECO:0000256" key="7">
    <source>
        <dbReference type="ARBA" id="ARBA00022833"/>
    </source>
</evidence>
<comment type="similarity">
    <text evidence="10">Belongs to the TRAFAC class YlqF/YawG GTPase family. RsgA subfamily.</text>
</comment>
<feature type="binding site" evidence="10">
    <location>
        <position position="289"/>
    </location>
    <ligand>
        <name>Zn(2+)</name>
        <dbReference type="ChEBI" id="CHEBI:29105"/>
    </ligand>
</feature>
<dbReference type="Pfam" id="PF16745">
    <property type="entry name" value="RsgA_N"/>
    <property type="match status" value="1"/>
</dbReference>
<dbReference type="SUPFAM" id="SSF50249">
    <property type="entry name" value="Nucleic acid-binding proteins"/>
    <property type="match status" value="1"/>
</dbReference>
<keyword evidence="2 10" id="KW-0690">Ribosome biogenesis</keyword>
<dbReference type="AlphaFoldDB" id="A0A1W2BWH3"/>
<evidence type="ECO:0000259" key="12">
    <source>
        <dbReference type="PROSITE" id="PS51721"/>
    </source>
</evidence>
<keyword evidence="6 10" id="KW-0378">Hydrolase</keyword>
<dbReference type="Pfam" id="PF03193">
    <property type="entry name" value="RsgA_GTPase"/>
    <property type="match status" value="1"/>
</dbReference>
<keyword evidence="8 10" id="KW-0694">RNA-binding</keyword>
<evidence type="ECO:0000256" key="2">
    <source>
        <dbReference type="ARBA" id="ARBA00022517"/>
    </source>
</evidence>
<evidence type="ECO:0000313" key="14">
    <source>
        <dbReference type="Proteomes" id="UP000192756"/>
    </source>
</evidence>
<dbReference type="GO" id="GO:0046872">
    <property type="term" value="F:metal ion binding"/>
    <property type="evidence" value="ECO:0007669"/>
    <property type="project" value="UniProtKB-KW"/>
</dbReference>
<dbReference type="InterPro" id="IPR031944">
    <property type="entry name" value="RsgA_N"/>
</dbReference>
<dbReference type="GO" id="GO:0042274">
    <property type="term" value="P:ribosomal small subunit biogenesis"/>
    <property type="evidence" value="ECO:0007669"/>
    <property type="project" value="UniProtKB-UniRule"/>
</dbReference>
<dbReference type="InterPro" id="IPR012340">
    <property type="entry name" value="NA-bd_OB-fold"/>
</dbReference>
<dbReference type="InterPro" id="IPR004881">
    <property type="entry name" value="Ribosome_biogen_GTPase_RsgA"/>
</dbReference>
<evidence type="ECO:0000256" key="6">
    <source>
        <dbReference type="ARBA" id="ARBA00022801"/>
    </source>
</evidence>
<keyword evidence="1 10" id="KW-0963">Cytoplasm</keyword>
<evidence type="ECO:0000256" key="3">
    <source>
        <dbReference type="ARBA" id="ARBA00022723"/>
    </source>
</evidence>
<dbReference type="InterPro" id="IPR010914">
    <property type="entry name" value="RsgA_GTPase_dom"/>
</dbReference>
<dbReference type="Gene3D" id="2.40.50.140">
    <property type="entry name" value="Nucleic acid-binding proteins"/>
    <property type="match status" value="1"/>
</dbReference>
<dbReference type="InterPro" id="IPR027417">
    <property type="entry name" value="P-loop_NTPase"/>
</dbReference>
<keyword evidence="7 10" id="KW-0862">Zinc</keyword>